<dbReference type="GeneID" id="29126223"/>
<dbReference type="KEGG" id="vg:29126223"/>
<dbReference type="EMBL" id="KU985093">
    <property type="protein sequence ID" value="AMW64164.1"/>
    <property type="molecule type" value="Genomic_DNA"/>
</dbReference>
<evidence type="ECO:0000313" key="1">
    <source>
        <dbReference type="EMBL" id="AMW64164.1"/>
    </source>
</evidence>
<name>A0A143FRN2_9CAUD</name>
<proteinExistence type="predicted"/>
<dbReference type="Proteomes" id="UP000204422">
    <property type="component" value="Segment"/>
</dbReference>
<keyword evidence="2" id="KW-1185">Reference proteome</keyword>
<dbReference type="OrthoDB" id="13748at10239"/>
<organism evidence="1 2">
    <name type="scientific">Mycobacterium phage EvilGenius</name>
    <dbReference type="NCBI Taxonomy" id="1821723"/>
    <lineage>
        <taxon>Viruses</taxon>
        <taxon>Duplodnaviria</taxon>
        <taxon>Heunggongvirae</taxon>
        <taxon>Uroviricota</taxon>
        <taxon>Caudoviricetes</taxon>
        <taxon>Turbidovirus</taxon>
        <taxon>Turbidovirus evilgenius</taxon>
    </lineage>
</organism>
<evidence type="ECO:0000313" key="2">
    <source>
        <dbReference type="Proteomes" id="UP000204422"/>
    </source>
</evidence>
<gene>
    <name evidence="1" type="primary">87</name>
    <name evidence="1" type="ORF">SEA_EVILGENIUS_87</name>
</gene>
<protein>
    <submittedName>
        <fullName evidence="1">Uncharacterized protein</fullName>
    </submittedName>
</protein>
<accession>A0A143FRN2</accession>
<dbReference type="RefSeq" id="YP_009304021.1">
    <property type="nucleotide sequence ID" value="NC_031263.1"/>
</dbReference>
<reference evidence="1 2" key="1">
    <citation type="submission" date="2016-03" db="EMBL/GenBank/DDBJ databases">
        <authorList>
            <person name="Harris K.B."/>
            <person name="Belisle Haley C.R."/>
            <person name="Gagne E.R."/>
            <person name="Whitaker E."/>
            <person name="Adams J.H."/>
            <person name="Arnold E.O."/>
            <person name="Cookson J.L."/>
            <person name="Gross O.S."/>
            <person name="Hart A.J."/>
            <person name="Martin B.A."/>
            <person name="Pflugradt E.A."/>
            <person name="Pham D.H."/>
            <person name="Theriault M.E."/>
            <person name="Valentino S.M."/>
            <person name="Molloy S.D."/>
            <person name="Hutchison K.W."/>
            <person name="Bowman C.A."/>
            <person name="Russell D.A."/>
            <person name="Pope W.H."/>
            <person name="Jacobs-Sera D."/>
            <person name="Hendrix R.W."/>
            <person name="Hatfull G.F."/>
        </authorList>
    </citation>
    <scope>NUCLEOTIDE SEQUENCE [LARGE SCALE GENOMIC DNA]</scope>
</reference>
<sequence length="141" mass="16357">MTVRSPERLQALSYILSDGLHYSWFYCTALDDEACTATIRVDGDDDDEGTFGEVHEIGPDDIARGLRMFGEYARGEREMFIGEWELKRKRDPEFKPSRAREDWYGWQLVEFDRTNGEEGDYDADTADMVLQYAIFGEVRFG</sequence>